<evidence type="ECO:0000256" key="1">
    <source>
        <dbReference type="ARBA" id="ARBA00004651"/>
    </source>
</evidence>
<evidence type="ECO:0000256" key="2">
    <source>
        <dbReference type="ARBA" id="ARBA00007362"/>
    </source>
</evidence>
<accession>A0A7W5V4N7</accession>
<organism evidence="9 10">
    <name type="scientific">Nonomuraea dietziae</name>
    <dbReference type="NCBI Taxonomy" id="65515"/>
    <lineage>
        <taxon>Bacteria</taxon>
        <taxon>Bacillati</taxon>
        <taxon>Actinomycetota</taxon>
        <taxon>Actinomycetes</taxon>
        <taxon>Streptosporangiales</taxon>
        <taxon>Streptosporangiaceae</taxon>
        <taxon>Nonomuraea</taxon>
    </lineage>
</organism>
<feature type="domain" description="EamA" evidence="8">
    <location>
        <begin position="147"/>
        <end position="275"/>
    </location>
</feature>
<feature type="transmembrane region" description="Helical" evidence="7">
    <location>
        <begin position="204"/>
        <end position="221"/>
    </location>
</feature>
<feature type="transmembrane region" description="Helical" evidence="7">
    <location>
        <begin position="139"/>
        <end position="163"/>
    </location>
</feature>
<feature type="transmembrane region" description="Helical" evidence="7">
    <location>
        <begin position="233"/>
        <end position="251"/>
    </location>
</feature>
<sequence length="421" mass="44532">MLLLFVSAAWGSAFPLMKSLIDEPLSMSVTDLLAERYTIAAVVLFLIRPRSLRGLARGTWSRGIVLGVMFGVGQTMQAFALDDLSSAVSGFAVGCNVVMTPVLALILFRVRVPKRIWFGVALALCGVAIFALMKGDGVRFAPVALGLTLCAAALYACHTLVLGNLSRANYNAYAITVIQLLTIGLLTGVMAVPDGLEAPPGPYGWLKLAHLAIVSCALGFLARSFGQRHLQAVPSAVLLASQPLWVALIALLCDEPVAASVLVGGPFMAAAMLLAVPSKGAAVVVGDPPARVHQAPEADEGLRRAAKRAAEVLASLRAPEPAPVRPPVPFDLAQVRECWIRAAERDPDVEPWCSLASKGGGEPGIDRLIEHATEIVKARQEPASQDGCLTFPLSGRCLCALRPEPVRESEPQEASDIGVMR</sequence>
<feature type="transmembrane region" description="Helical" evidence="7">
    <location>
        <begin position="87"/>
        <end position="108"/>
    </location>
</feature>
<reference evidence="9 10" key="1">
    <citation type="submission" date="2020-08" db="EMBL/GenBank/DDBJ databases">
        <title>Sequencing the genomes of 1000 actinobacteria strains.</title>
        <authorList>
            <person name="Klenk H.-P."/>
        </authorList>
    </citation>
    <scope>NUCLEOTIDE SEQUENCE [LARGE SCALE GENOMIC DNA]</scope>
    <source>
        <strain evidence="9 10">DSM 44320</strain>
    </source>
</reference>
<dbReference type="PANTHER" id="PTHR42920">
    <property type="entry name" value="OS03G0707200 PROTEIN-RELATED"/>
    <property type="match status" value="1"/>
</dbReference>
<dbReference type="InterPro" id="IPR000620">
    <property type="entry name" value="EamA_dom"/>
</dbReference>
<comment type="caution">
    <text evidence="9">The sequence shown here is derived from an EMBL/GenBank/DDBJ whole genome shotgun (WGS) entry which is preliminary data.</text>
</comment>
<feature type="transmembrane region" description="Helical" evidence="7">
    <location>
        <begin position="59"/>
        <end position="81"/>
    </location>
</feature>
<evidence type="ECO:0000256" key="4">
    <source>
        <dbReference type="ARBA" id="ARBA00022692"/>
    </source>
</evidence>
<dbReference type="SUPFAM" id="SSF103481">
    <property type="entry name" value="Multidrug resistance efflux transporter EmrE"/>
    <property type="match status" value="1"/>
</dbReference>
<dbReference type="PANTHER" id="PTHR42920:SF5">
    <property type="entry name" value="EAMA DOMAIN-CONTAINING PROTEIN"/>
    <property type="match status" value="1"/>
</dbReference>
<evidence type="ECO:0000313" key="9">
    <source>
        <dbReference type="EMBL" id="MBB3727280.1"/>
    </source>
</evidence>
<keyword evidence="6 7" id="KW-0472">Membrane</keyword>
<comment type="similarity">
    <text evidence="2">Belongs to the EamA transporter family.</text>
</comment>
<dbReference type="InterPro" id="IPR037185">
    <property type="entry name" value="EmrE-like"/>
</dbReference>
<name>A0A7W5V4N7_9ACTN</name>
<proteinExistence type="inferred from homology"/>
<dbReference type="GO" id="GO:0005886">
    <property type="term" value="C:plasma membrane"/>
    <property type="evidence" value="ECO:0007669"/>
    <property type="project" value="UniProtKB-SubCell"/>
</dbReference>
<evidence type="ECO:0000313" key="10">
    <source>
        <dbReference type="Proteomes" id="UP000579945"/>
    </source>
</evidence>
<dbReference type="Proteomes" id="UP000579945">
    <property type="component" value="Unassembled WGS sequence"/>
</dbReference>
<keyword evidence="5 7" id="KW-1133">Transmembrane helix</keyword>
<dbReference type="GeneID" id="95389596"/>
<gene>
    <name evidence="9" type="ORF">FHR33_003140</name>
</gene>
<evidence type="ECO:0000259" key="8">
    <source>
        <dbReference type="Pfam" id="PF00892"/>
    </source>
</evidence>
<dbReference type="EMBL" id="JACIBV010000001">
    <property type="protein sequence ID" value="MBB3727280.1"/>
    <property type="molecule type" value="Genomic_DNA"/>
</dbReference>
<keyword evidence="10" id="KW-1185">Reference proteome</keyword>
<feature type="transmembrane region" description="Helical" evidence="7">
    <location>
        <begin position="170"/>
        <end position="192"/>
    </location>
</feature>
<evidence type="ECO:0000256" key="5">
    <source>
        <dbReference type="ARBA" id="ARBA00022989"/>
    </source>
</evidence>
<evidence type="ECO:0000256" key="6">
    <source>
        <dbReference type="ARBA" id="ARBA00023136"/>
    </source>
</evidence>
<keyword evidence="3" id="KW-1003">Cell membrane</keyword>
<evidence type="ECO:0000256" key="3">
    <source>
        <dbReference type="ARBA" id="ARBA00022475"/>
    </source>
</evidence>
<dbReference type="InterPro" id="IPR051258">
    <property type="entry name" value="Diverse_Substrate_Transporter"/>
</dbReference>
<feature type="domain" description="EamA" evidence="8">
    <location>
        <begin position="2"/>
        <end position="130"/>
    </location>
</feature>
<dbReference type="RefSeq" id="WP_183647644.1">
    <property type="nucleotide sequence ID" value="NZ_BAAAXX010000103.1"/>
</dbReference>
<feature type="transmembrane region" description="Helical" evidence="7">
    <location>
        <begin position="25"/>
        <end position="47"/>
    </location>
</feature>
<keyword evidence="4 7" id="KW-0812">Transmembrane</keyword>
<evidence type="ECO:0000256" key="7">
    <source>
        <dbReference type="SAM" id="Phobius"/>
    </source>
</evidence>
<comment type="subcellular location">
    <subcellularLocation>
        <location evidence="1">Cell membrane</location>
        <topology evidence="1">Multi-pass membrane protein</topology>
    </subcellularLocation>
</comment>
<dbReference type="Pfam" id="PF00892">
    <property type="entry name" value="EamA"/>
    <property type="match status" value="2"/>
</dbReference>
<protein>
    <submittedName>
        <fullName evidence="9">Drug/metabolite transporter (DMT)-like permease</fullName>
    </submittedName>
</protein>
<dbReference type="AlphaFoldDB" id="A0A7W5V4N7"/>
<feature type="transmembrane region" description="Helical" evidence="7">
    <location>
        <begin position="257"/>
        <end position="276"/>
    </location>
</feature>
<feature type="transmembrane region" description="Helical" evidence="7">
    <location>
        <begin position="115"/>
        <end position="133"/>
    </location>
</feature>